<dbReference type="EMBL" id="LT670844">
    <property type="protein sequence ID" value="SHL22015.1"/>
    <property type="molecule type" value="Genomic_DNA"/>
</dbReference>
<dbReference type="InterPro" id="IPR037401">
    <property type="entry name" value="SnoaL-like"/>
</dbReference>
<reference evidence="2 3" key="1">
    <citation type="submission" date="2016-11" db="EMBL/GenBank/DDBJ databases">
        <authorList>
            <person name="Jaros S."/>
            <person name="Januszkiewicz K."/>
            <person name="Wedrychowicz H."/>
        </authorList>
    </citation>
    <scope>NUCLEOTIDE SEQUENCE [LARGE SCALE GENOMIC DNA]</scope>
    <source>
        <strain evidence="2 3">GAS499</strain>
    </source>
</reference>
<dbReference type="AlphaFoldDB" id="A0A1M6YV87"/>
<protein>
    <submittedName>
        <fullName evidence="2">Ketosteroid isomerase-related protein</fullName>
    </submittedName>
</protein>
<dbReference type="OrthoDB" id="8076455at2"/>
<sequence>MAADIPRQRVLNFLDTFYSRDTEGALAYCSDDIEFLANAPIDILPHMSQHHGKAEVRQMWQTIHARYSSMRYEVPIIVAEDDKVAAIIRVYFRKSSNDRIVQFDFAAFYTLRDGRIAQIREVLDTFDLVQQVLERDVVADLTAGKSDRV</sequence>
<organism evidence="2 3">
    <name type="scientific">Bradyrhizobium lablabi</name>
    <dbReference type="NCBI Taxonomy" id="722472"/>
    <lineage>
        <taxon>Bacteria</taxon>
        <taxon>Pseudomonadati</taxon>
        <taxon>Pseudomonadota</taxon>
        <taxon>Alphaproteobacteria</taxon>
        <taxon>Hyphomicrobiales</taxon>
        <taxon>Nitrobacteraceae</taxon>
        <taxon>Bradyrhizobium</taxon>
    </lineage>
</organism>
<keyword evidence="2" id="KW-0413">Isomerase</keyword>
<name>A0A1M6YV87_9BRAD</name>
<dbReference type="GO" id="GO:0016853">
    <property type="term" value="F:isomerase activity"/>
    <property type="evidence" value="ECO:0007669"/>
    <property type="project" value="UniProtKB-KW"/>
</dbReference>
<accession>A0A1M6YV87</accession>
<proteinExistence type="predicted"/>
<dbReference type="SUPFAM" id="SSF54427">
    <property type="entry name" value="NTF2-like"/>
    <property type="match status" value="1"/>
</dbReference>
<dbReference type="Proteomes" id="UP000189935">
    <property type="component" value="Chromosome I"/>
</dbReference>
<evidence type="ECO:0000313" key="2">
    <source>
        <dbReference type="EMBL" id="SHL22015.1"/>
    </source>
</evidence>
<dbReference type="InterPro" id="IPR032710">
    <property type="entry name" value="NTF2-like_dom_sf"/>
</dbReference>
<dbReference type="RefSeq" id="WP_079545378.1">
    <property type="nucleotide sequence ID" value="NZ_LT670844.1"/>
</dbReference>
<dbReference type="Gene3D" id="3.10.450.50">
    <property type="match status" value="1"/>
</dbReference>
<evidence type="ECO:0000313" key="3">
    <source>
        <dbReference type="Proteomes" id="UP000189935"/>
    </source>
</evidence>
<dbReference type="Pfam" id="PF12680">
    <property type="entry name" value="SnoaL_2"/>
    <property type="match status" value="1"/>
</dbReference>
<feature type="domain" description="SnoaL-like" evidence="1">
    <location>
        <begin position="11"/>
        <end position="118"/>
    </location>
</feature>
<gene>
    <name evidence="2" type="ORF">SAMN05444159_5348</name>
</gene>
<evidence type="ECO:0000259" key="1">
    <source>
        <dbReference type="Pfam" id="PF12680"/>
    </source>
</evidence>